<evidence type="ECO:0000313" key="2">
    <source>
        <dbReference type="Proteomes" id="UP000019763"/>
    </source>
</evidence>
<dbReference type="RefSeq" id="XP_011133453.1">
    <property type="nucleotide sequence ID" value="XM_011135151.1"/>
</dbReference>
<dbReference type="VEuPathDB" id="CryptoDB:GNI_177850"/>
<protein>
    <submittedName>
        <fullName evidence="1">Uncharacterized protein</fullName>
    </submittedName>
</protein>
<dbReference type="Proteomes" id="UP000019763">
    <property type="component" value="Unassembled WGS sequence"/>
</dbReference>
<proteinExistence type="predicted"/>
<evidence type="ECO:0000313" key="1">
    <source>
        <dbReference type="EMBL" id="EZG43287.1"/>
    </source>
</evidence>
<dbReference type="EMBL" id="AFNH02001338">
    <property type="protein sequence ID" value="EZG43287.1"/>
    <property type="molecule type" value="Genomic_DNA"/>
</dbReference>
<comment type="caution">
    <text evidence="1">The sequence shown here is derived from an EMBL/GenBank/DDBJ whole genome shotgun (WGS) entry which is preliminary data.</text>
</comment>
<reference evidence="1" key="1">
    <citation type="submission" date="2013-12" db="EMBL/GenBank/DDBJ databases">
        <authorList>
            <person name="Omoto C.K."/>
            <person name="Sibley D."/>
            <person name="Venepally P."/>
            <person name="Hadjithomas M."/>
            <person name="Karamycheva S."/>
            <person name="Brunk B."/>
            <person name="Roos D."/>
            <person name="Caler E."/>
            <person name="Lorenzi H."/>
        </authorList>
    </citation>
    <scope>NUCLEOTIDE SEQUENCE</scope>
</reference>
<accession>A0A023AXE1</accession>
<organism evidence="1 2">
    <name type="scientific">Gregarina niphandrodes</name>
    <name type="common">Septate eugregarine</name>
    <dbReference type="NCBI Taxonomy" id="110365"/>
    <lineage>
        <taxon>Eukaryota</taxon>
        <taxon>Sar</taxon>
        <taxon>Alveolata</taxon>
        <taxon>Apicomplexa</taxon>
        <taxon>Conoidasida</taxon>
        <taxon>Gregarinasina</taxon>
        <taxon>Eugregarinorida</taxon>
        <taxon>Gregarinidae</taxon>
        <taxon>Gregarina</taxon>
    </lineage>
</organism>
<dbReference type="AlphaFoldDB" id="A0A023AXE1"/>
<sequence>MRTFTAVQPVGGAELLAALVTSDGLQPELDDQTSARFLTFDVKGEGQVHAVALGSEVELQELDAKLEASELNQCKLVFESISRLKVFNVPEQTTPHSVVRSSLKKFLDEKTGETETRRQIWVDAFGKCQFETEHTGDDRHTGVAEDTGAHELQVFTRKLNRKELPRLLPKVQQDWREGMKRSAVSSWTDCLGLEVARDAFNRYPLQTKLAVAGGALLAAAGCYFNFFPPGASGAPSGNDSTDLENYAKILPCANETQLERTLCVEGIPYCMTARLKPERGCLPLPSEIGFGKLSEIARTATFDVCRASGRCEVADILPTRISGASPSSTSRVLEKFSPCVNEADLERAVCVNGVPLCVSHRQRPELGCLPMHFVSEIGIDKLGELASSTMMKVCRLSGECGHQVRGDTKSVAGKNILPCVNETRLDQVLCVERVPICLTSNEDSEKTCSPFQFDPPLRLLDLGRLESRGLTACRAKTGCGVLDVINQPGAVLPCFEETHLDRSVCVGGVPFCVTLVNDPEKSCWPFRSSSDLQAMDALPFYSLNVCQGYGRCEEPDIKTRRTNPTPSETTEPKIFPKVDSALLGIVPRKTRWSKVSTCVDRTHLERAVCVEGLPFCVSEKGDDECWTVNSNYRLKLGDLGWFQMPGSKWELCRGEGGCHYLDN</sequence>
<keyword evidence="2" id="KW-1185">Reference proteome</keyword>
<dbReference type="GeneID" id="22916024"/>
<name>A0A023AXE1_GRENI</name>
<gene>
    <name evidence="1" type="ORF">GNI_177850</name>
</gene>